<accession>A0A9P8VE62</accession>
<sequence length="148" mass="16763">MAVKRGETPELFYNVLFASREIESFDWVSRDWTEADWQYPPVVGEKNFKGYFIGPPQGLSLTIPVYPRHDVVRTSLVRHFSDSIFAHGEEIPPGEYHLLGRVLRTNGGPHNVKDWQYGLSAWMNITGDLPDPVPEPTTTTAPQVPEPT</sequence>
<keyword evidence="3" id="KW-1185">Reference proteome</keyword>
<name>A0A9P8VE62_9PEZI</name>
<comment type="caution">
    <text evidence="2">The sequence shown here is derived from an EMBL/GenBank/DDBJ whole genome shotgun (WGS) entry which is preliminary data.</text>
</comment>
<protein>
    <submittedName>
        <fullName evidence="2">Uncharacterized protein</fullName>
    </submittedName>
</protein>
<evidence type="ECO:0000313" key="3">
    <source>
        <dbReference type="Proteomes" id="UP000770015"/>
    </source>
</evidence>
<dbReference type="AlphaFoldDB" id="A0A9P8VE62"/>
<evidence type="ECO:0000256" key="1">
    <source>
        <dbReference type="SAM" id="MobiDB-lite"/>
    </source>
</evidence>
<evidence type="ECO:0000313" key="2">
    <source>
        <dbReference type="EMBL" id="KAH6689069.1"/>
    </source>
</evidence>
<proteinExistence type="predicted"/>
<feature type="region of interest" description="Disordered" evidence="1">
    <location>
        <begin position="129"/>
        <end position="148"/>
    </location>
</feature>
<dbReference type="Proteomes" id="UP000770015">
    <property type="component" value="Unassembled WGS sequence"/>
</dbReference>
<dbReference type="OrthoDB" id="10256524at2759"/>
<dbReference type="EMBL" id="JAGSXJ010000008">
    <property type="protein sequence ID" value="KAH6689069.1"/>
    <property type="molecule type" value="Genomic_DNA"/>
</dbReference>
<organism evidence="2 3">
    <name type="scientific">Plectosphaerella plurivora</name>
    <dbReference type="NCBI Taxonomy" id="936078"/>
    <lineage>
        <taxon>Eukaryota</taxon>
        <taxon>Fungi</taxon>
        <taxon>Dikarya</taxon>
        <taxon>Ascomycota</taxon>
        <taxon>Pezizomycotina</taxon>
        <taxon>Sordariomycetes</taxon>
        <taxon>Hypocreomycetidae</taxon>
        <taxon>Glomerellales</taxon>
        <taxon>Plectosphaerellaceae</taxon>
        <taxon>Plectosphaerella</taxon>
    </lineage>
</organism>
<reference evidence="2" key="1">
    <citation type="journal article" date="2021" name="Nat. Commun.">
        <title>Genetic determinants of endophytism in the Arabidopsis root mycobiome.</title>
        <authorList>
            <person name="Mesny F."/>
            <person name="Miyauchi S."/>
            <person name="Thiergart T."/>
            <person name="Pickel B."/>
            <person name="Atanasova L."/>
            <person name="Karlsson M."/>
            <person name="Huettel B."/>
            <person name="Barry K.W."/>
            <person name="Haridas S."/>
            <person name="Chen C."/>
            <person name="Bauer D."/>
            <person name="Andreopoulos W."/>
            <person name="Pangilinan J."/>
            <person name="LaButti K."/>
            <person name="Riley R."/>
            <person name="Lipzen A."/>
            <person name="Clum A."/>
            <person name="Drula E."/>
            <person name="Henrissat B."/>
            <person name="Kohler A."/>
            <person name="Grigoriev I.V."/>
            <person name="Martin F.M."/>
            <person name="Hacquard S."/>
        </authorList>
    </citation>
    <scope>NUCLEOTIDE SEQUENCE</scope>
    <source>
        <strain evidence="2">MPI-SDFR-AT-0117</strain>
    </source>
</reference>
<gene>
    <name evidence="2" type="ORF">F5X68DRAFT_189817</name>
</gene>